<comment type="caution">
    <text evidence="12">The sequence shown here is derived from an EMBL/GenBank/DDBJ whole genome shotgun (WGS) entry which is preliminary data.</text>
</comment>
<feature type="transmembrane region" description="Helical" evidence="9">
    <location>
        <begin position="559"/>
        <end position="578"/>
    </location>
</feature>
<dbReference type="Pfam" id="PF00528">
    <property type="entry name" value="BPD_transp_1"/>
    <property type="match status" value="1"/>
</dbReference>
<name>A0ABT2TD78_9FIRM</name>
<evidence type="ECO:0000256" key="9">
    <source>
        <dbReference type="RuleBase" id="RU363032"/>
    </source>
</evidence>
<dbReference type="PROSITE" id="PS50928">
    <property type="entry name" value="ABC_TM1"/>
    <property type="match status" value="1"/>
</dbReference>
<feature type="chain" id="PRO_5047215343" evidence="10">
    <location>
        <begin position="27"/>
        <end position="628"/>
    </location>
</feature>
<evidence type="ECO:0000313" key="12">
    <source>
        <dbReference type="EMBL" id="MCU6748238.1"/>
    </source>
</evidence>
<sequence length="628" mass="69150">MKKILSLAVTSFLLTGTFFSSVPAIAANAADTKEKQKIVFADVGWDSVKLNNAIAGLIAEEVFGYTWEEMPGSTPITHEALMKNEIDVNMEEWTNNIPTYQTDLDNGTFTELSVNFDDNYQGLYIPKYVAEAYPNLKTVQDLANYPELFPDPEDPSKGIIYGGIPGWEATEIMQKKIDAYGLDAYYNYLIPGSNAALDSTITSAWDNKEPFVAYYWEPTWLMGKYDLILLDDSPYDPATYHDGIGSSPAVTVTVAASNAFAQSNPEFCTFLSNYHTGSALISEGLAYMQNHDPDDHKAAAKWLLKQHPELIEEWLTPKQAELLNASLQKEAGSKTGADWLFHFPFVYKPDTTSIDHGVRSFAVAAESVLNAIQNVLSGLVNLFKWLLSHIPWFLLLFLVFLLGWKVRRRIQNGILYAVILSLVGIVGYWDEMILTLSIVLASVVIALLLGLPIGILISGSPKANRIIRPILDTMQTMPVFVYLIPALLLFGMGNASAVIATVIYAIVPVIRLTSLGIRQVDKEVVEAARSFGSTRWQTLFKVQIPQAIPTIMTGVNQTLMMAMAMVVTCSMIGARGLGMEVLNAVNRIEIGRGLIAGSCVVILAVVLDRLTQGWFNKGTDSTGNGNEE</sequence>
<evidence type="ECO:0000313" key="13">
    <source>
        <dbReference type="Proteomes" id="UP001652394"/>
    </source>
</evidence>
<dbReference type="RefSeq" id="WP_082667407.1">
    <property type="nucleotide sequence ID" value="NZ_JAOQJX010000018.1"/>
</dbReference>
<feature type="transmembrane region" description="Helical" evidence="9">
    <location>
        <begin position="435"/>
        <end position="458"/>
    </location>
</feature>
<evidence type="ECO:0000256" key="4">
    <source>
        <dbReference type="ARBA" id="ARBA00022692"/>
    </source>
</evidence>
<reference evidence="12 13" key="1">
    <citation type="journal article" date="2021" name="ISME Commun">
        <title>Automated analysis of genomic sequences facilitates high-throughput and comprehensive description of bacteria.</title>
        <authorList>
            <person name="Hitch T.C.A."/>
        </authorList>
    </citation>
    <scope>NUCLEOTIDE SEQUENCE [LARGE SCALE GENOMIC DNA]</scope>
    <source>
        <strain evidence="12 13">H2_18</strain>
    </source>
</reference>
<dbReference type="PANTHER" id="PTHR47737">
    <property type="entry name" value="GLYCINE BETAINE/PROLINE BETAINE TRANSPORT SYSTEM PERMEASE PROTEIN PROW"/>
    <property type="match status" value="1"/>
</dbReference>
<keyword evidence="5 9" id="KW-1133">Transmembrane helix</keyword>
<dbReference type="Gene3D" id="3.40.190.100">
    <property type="entry name" value="Glycine betaine-binding periplasmic protein, domain 2"/>
    <property type="match status" value="1"/>
</dbReference>
<evidence type="ECO:0000256" key="3">
    <source>
        <dbReference type="ARBA" id="ARBA00022475"/>
    </source>
</evidence>
<comment type="similarity">
    <text evidence="8">In the N-terminal section; belongs to the binding-protein-dependent transport system permease family.</text>
</comment>
<dbReference type="SUPFAM" id="SSF53850">
    <property type="entry name" value="Periplasmic binding protein-like II"/>
    <property type="match status" value="1"/>
</dbReference>
<protein>
    <submittedName>
        <fullName evidence="12">ABC transporter permease subunit</fullName>
    </submittedName>
</protein>
<accession>A0ABT2TD78</accession>
<dbReference type="InterPro" id="IPR035906">
    <property type="entry name" value="MetI-like_sf"/>
</dbReference>
<feature type="transmembrane region" description="Helical" evidence="9">
    <location>
        <begin position="479"/>
        <end position="507"/>
    </location>
</feature>
<feature type="signal peptide" evidence="10">
    <location>
        <begin position="1"/>
        <end position="26"/>
    </location>
</feature>
<dbReference type="Gene3D" id="3.40.190.10">
    <property type="entry name" value="Periplasmic binding protein-like II"/>
    <property type="match status" value="1"/>
</dbReference>
<proteinExistence type="inferred from homology"/>
<dbReference type="InterPro" id="IPR007210">
    <property type="entry name" value="ABC_Gly_betaine_transp_sub-bd"/>
</dbReference>
<evidence type="ECO:0000256" key="6">
    <source>
        <dbReference type="ARBA" id="ARBA00023136"/>
    </source>
</evidence>
<gene>
    <name evidence="12" type="ORF">OCV51_11330</name>
</gene>
<comment type="similarity">
    <text evidence="7">In the C-terminal section; belongs to the OsmX family.</text>
</comment>
<keyword evidence="3" id="KW-1003">Cell membrane</keyword>
<keyword evidence="13" id="KW-1185">Reference proteome</keyword>
<dbReference type="Gene3D" id="1.10.3720.10">
    <property type="entry name" value="MetI-like"/>
    <property type="match status" value="1"/>
</dbReference>
<evidence type="ECO:0000256" key="7">
    <source>
        <dbReference type="ARBA" id="ARBA00035642"/>
    </source>
</evidence>
<dbReference type="PANTHER" id="PTHR47737:SF1">
    <property type="entry name" value="GLYCINE BETAINE_PROLINE BETAINE TRANSPORT SYSTEM PERMEASE PROTEIN PROW"/>
    <property type="match status" value="1"/>
</dbReference>
<dbReference type="CDD" id="cd13641">
    <property type="entry name" value="PBP2_HisX_like"/>
    <property type="match status" value="1"/>
</dbReference>
<evidence type="ECO:0000259" key="11">
    <source>
        <dbReference type="PROSITE" id="PS50928"/>
    </source>
</evidence>
<feature type="domain" description="ABC transmembrane type-1" evidence="11">
    <location>
        <begin position="432"/>
        <end position="611"/>
    </location>
</feature>
<evidence type="ECO:0000256" key="2">
    <source>
        <dbReference type="ARBA" id="ARBA00022448"/>
    </source>
</evidence>
<evidence type="ECO:0000256" key="1">
    <source>
        <dbReference type="ARBA" id="ARBA00004141"/>
    </source>
</evidence>
<evidence type="ECO:0000256" key="10">
    <source>
        <dbReference type="SAM" id="SignalP"/>
    </source>
</evidence>
<keyword evidence="6 9" id="KW-0472">Membrane</keyword>
<dbReference type="CDD" id="cd06261">
    <property type="entry name" value="TM_PBP2"/>
    <property type="match status" value="1"/>
</dbReference>
<dbReference type="SUPFAM" id="SSF161098">
    <property type="entry name" value="MetI-like"/>
    <property type="match status" value="1"/>
</dbReference>
<feature type="transmembrane region" description="Helical" evidence="9">
    <location>
        <begin position="413"/>
        <end position="429"/>
    </location>
</feature>
<dbReference type="Pfam" id="PF04069">
    <property type="entry name" value="OpuAC"/>
    <property type="match status" value="1"/>
</dbReference>
<dbReference type="Proteomes" id="UP001652394">
    <property type="component" value="Unassembled WGS sequence"/>
</dbReference>
<evidence type="ECO:0000256" key="8">
    <source>
        <dbReference type="ARBA" id="ARBA00035652"/>
    </source>
</evidence>
<keyword evidence="10" id="KW-0732">Signal</keyword>
<organism evidence="12 13">
    <name type="scientific">Faecalicatena acetigenes</name>
    <dbReference type="NCBI Taxonomy" id="2981790"/>
    <lineage>
        <taxon>Bacteria</taxon>
        <taxon>Bacillati</taxon>
        <taxon>Bacillota</taxon>
        <taxon>Clostridia</taxon>
        <taxon>Lachnospirales</taxon>
        <taxon>Lachnospiraceae</taxon>
        <taxon>Faecalicatena</taxon>
    </lineage>
</organism>
<dbReference type="InterPro" id="IPR000515">
    <property type="entry name" value="MetI-like"/>
</dbReference>
<keyword evidence="4 9" id="KW-0812">Transmembrane</keyword>
<feature type="transmembrane region" description="Helical" evidence="9">
    <location>
        <begin position="382"/>
        <end position="401"/>
    </location>
</feature>
<evidence type="ECO:0000256" key="5">
    <source>
        <dbReference type="ARBA" id="ARBA00022989"/>
    </source>
</evidence>
<feature type="transmembrane region" description="Helical" evidence="9">
    <location>
        <begin position="590"/>
        <end position="607"/>
    </location>
</feature>
<comment type="subcellular location">
    <subcellularLocation>
        <location evidence="9">Cell membrane</location>
        <topology evidence="9">Multi-pass membrane protein</topology>
    </subcellularLocation>
    <subcellularLocation>
        <location evidence="1">Membrane</location>
        <topology evidence="1">Multi-pass membrane protein</topology>
    </subcellularLocation>
</comment>
<dbReference type="EMBL" id="JAOQJX010000018">
    <property type="protein sequence ID" value="MCU6748238.1"/>
    <property type="molecule type" value="Genomic_DNA"/>
</dbReference>
<keyword evidence="2 9" id="KW-0813">Transport</keyword>
<comment type="similarity">
    <text evidence="9">Belongs to the binding-protein-dependent transport system permease family.</text>
</comment>